<name>A0ABS1PAE4_9ACTN</name>
<comment type="caution">
    <text evidence="1">The sequence shown here is derived from an EMBL/GenBank/DDBJ whole genome shotgun (WGS) entry which is preliminary data.</text>
</comment>
<reference evidence="1 2" key="1">
    <citation type="submission" date="2021-01" db="EMBL/GenBank/DDBJ databases">
        <title>WGS of actinomycetes isolated from Thailand.</title>
        <authorList>
            <person name="Thawai C."/>
        </authorList>
    </citation>
    <scope>NUCLEOTIDE SEQUENCE [LARGE SCALE GENOMIC DNA]</scope>
    <source>
        <strain evidence="1 2">CH5-8</strain>
    </source>
</reference>
<evidence type="ECO:0000313" key="1">
    <source>
        <dbReference type="EMBL" id="MBL1109323.1"/>
    </source>
</evidence>
<gene>
    <name evidence="1" type="ORF">JK361_32835</name>
</gene>
<proteinExistence type="predicted"/>
<evidence type="ECO:0000313" key="2">
    <source>
        <dbReference type="Proteomes" id="UP000621386"/>
    </source>
</evidence>
<organism evidence="1 2">
    <name type="scientific">Streptomyces musisoli</name>
    <dbReference type="NCBI Taxonomy" id="2802280"/>
    <lineage>
        <taxon>Bacteria</taxon>
        <taxon>Bacillati</taxon>
        <taxon>Actinomycetota</taxon>
        <taxon>Actinomycetes</taxon>
        <taxon>Kitasatosporales</taxon>
        <taxon>Streptomycetaceae</taxon>
        <taxon>Streptomyces</taxon>
    </lineage>
</organism>
<protein>
    <submittedName>
        <fullName evidence="1">Uncharacterized protein</fullName>
    </submittedName>
</protein>
<dbReference type="EMBL" id="JAERRH010000019">
    <property type="protein sequence ID" value="MBL1109323.1"/>
    <property type="molecule type" value="Genomic_DNA"/>
</dbReference>
<accession>A0ABS1PAE4</accession>
<keyword evidence="2" id="KW-1185">Reference proteome</keyword>
<dbReference type="RefSeq" id="WP_201825355.1">
    <property type="nucleotide sequence ID" value="NZ_JAERRH010000019.1"/>
</dbReference>
<sequence>MDIHRGRLLVEARFQEPLRCRWPSLLASLPLGLTPLFLGDPSVGEVQLPRGVLLDDGGG</sequence>
<dbReference type="Proteomes" id="UP000621386">
    <property type="component" value="Unassembled WGS sequence"/>
</dbReference>